<dbReference type="AlphaFoldDB" id="A0A5Q6PK86"/>
<evidence type="ECO:0000313" key="2">
    <source>
        <dbReference type="Proteomes" id="UP000323225"/>
    </source>
</evidence>
<accession>A0A5Q6PK86</accession>
<protein>
    <submittedName>
        <fullName evidence="1">Uncharacterized protein</fullName>
    </submittedName>
</protein>
<organism evidence="1 2">
    <name type="scientific">Vibrio cholerae</name>
    <dbReference type="NCBI Taxonomy" id="666"/>
    <lineage>
        <taxon>Bacteria</taxon>
        <taxon>Pseudomonadati</taxon>
        <taxon>Pseudomonadota</taxon>
        <taxon>Gammaproteobacteria</taxon>
        <taxon>Vibrionales</taxon>
        <taxon>Vibrionaceae</taxon>
        <taxon>Vibrio</taxon>
    </lineage>
</organism>
<sequence>MKIRKKYKKRKIVIKDKEVMVYHCPFKGCPVNKEWFGDTKSLLKHIVDTHSEDEIEKRIRVKKKAVKISPTSDSEGFNVPHSISVFVNNRLLEEVHIEDVGIYETENEAVLSKCESLINIKNTFGLTFISQEHHSSSSTTLQFKR</sequence>
<comment type="caution">
    <text evidence="1">The sequence shown here is derived from an EMBL/GenBank/DDBJ whole genome shotgun (WGS) entry which is preliminary data.</text>
</comment>
<reference evidence="1 2" key="1">
    <citation type="submission" date="2019-09" db="EMBL/GenBank/DDBJ databases">
        <authorList>
            <person name="Kritzky A."/>
            <person name="Schelkanova E.Y."/>
            <person name="Alkhova Z.V."/>
            <person name="Smirnova N.I."/>
        </authorList>
    </citation>
    <scope>NUCLEOTIDE SEQUENCE [LARGE SCALE GENOMIC DNA]</scope>
    <source>
        <strain evidence="1 2">M1526</strain>
    </source>
</reference>
<gene>
    <name evidence="1" type="ORF">F0M16_08600</name>
</gene>
<proteinExistence type="predicted"/>
<dbReference type="Proteomes" id="UP000323225">
    <property type="component" value="Unassembled WGS sequence"/>
</dbReference>
<dbReference type="EMBL" id="VUAA01000007">
    <property type="protein sequence ID" value="KAA1255266.1"/>
    <property type="molecule type" value="Genomic_DNA"/>
</dbReference>
<name>A0A5Q6PK86_VIBCL</name>
<evidence type="ECO:0000313" key="1">
    <source>
        <dbReference type="EMBL" id="KAA1255266.1"/>
    </source>
</evidence>